<feature type="domain" description="RING-type" evidence="7">
    <location>
        <begin position="206"/>
        <end position="248"/>
    </location>
</feature>
<sequence>MDNRQRPGYEYRYRFCMDDDKMITDEIISRYRTILSGGVNVYLFEIRTNFILKRTIVDDDDDEDEIVLCSESFDAYSEECECEDEWYLEQQTSYRLKEYWMPEDEIDKLVHEAFNFAKHHKSITSTVIPFIVDVDVCTVQQDGEELEAAMDRAIRAENLVPLYLWHHIKVEDDVDKLEDILDFLQFNLPRMRVEDVDQGLGLMETCPVCLHDPTVGAQISLLPQCSHVFHTHCIVKWLLKNNSCPLCRQRVG</sequence>
<dbReference type="SUPFAM" id="SSF57850">
    <property type="entry name" value="RING/U-box"/>
    <property type="match status" value="1"/>
</dbReference>
<keyword evidence="5" id="KW-0472">Membrane</keyword>
<dbReference type="PANTHER" id="PTHR46151:SF19">
    <property type="entry name" value="NEP1-INTERACTING PROTEIN 1-LIKE ISOFORM X1"/>
    <property type="match status" value="1"/>
</dbReference>
<dbReference type="PROSITE" id="PS50089">
    <property type="entry name" value="ZF_RING_2"/>
    <property type="match status" value="1"/>
</dbReference>
<gene>
    <name evidence="8" type="ORF">DH2020_030058</name>
</gene>
<keyword evidence="3 6" id="KW-0863">Zinc-finger</keyword>
<organism evidence="8 9">
    <name type="scientific">Rehmannia glutinosa</name>
    <name type="common">Chinese foxglove</name>
    <dbReference type="NCBI Taxonomy" id="99300"/>
    <lineage>
        <taxon>Eukaryota</taxon>
        <taxon>Viridiplantae</taxon>
        <taxon>Streptophyta</taxon>
        <taxon>Embryophyta</taxon>
        <taxon>Tracheophyta</taxon>
        <taxon>Spermatophyta</taxon>
        <taxon>Magnoliopsida</taxon>
        <taxon>eudicotyledons</taxon>
        <taxon>Gunneridae</taxon>
        <taxon>Pentapetalae</taxon>
        <taxon>asterids</taxon>
        <taxon>lamiids</taxon>
        <taxon>Lamiales</taxon>
        <taxon>Orobanchaceae</taxon>
        <taxon>Rehmannieae</taxon>
        <taxon>Rehmannia</taxon>
    </lineage>
</organism>
<evidence type="ECO:0000256" key="5">
    <source>
        <dbReference type="ARBA" id="ARBA00023136"/>
    </source>
</evidence>
<dbReference type="Pfam" id="PF13639">
    <property type="entry name" value="zf-RING_2"/>
    <property type="match status" value="1"/>
</dbReference>
<dbReference type="InterPro" id="IPR001841">
    <property type="entry name" value="Znf_RING"/>
</dbReference>
<evidence type="ECO:0000313" key="9">
    <source>
        <dbReference type="Proteomes" id="UP001318860"/>
    </source>
</evidence>
<evidence type="ECO:0000256" key="3">
    <source>
        <dbReference type="ARBA" id="ARBA00022771"/>
    </source>
</evidence>
<reference evidence="8 9" key="1">
    <citation type="journal article" date="2021" name="Comput. Struct. Biotechnol. J.">
        <title>De novo genome assembly of the potent medicinal plant Rehmannia glutinosa using nanopore technology.</title>
        <authorList>
            <person name="Ma L."/>
            <person name="Dong C."/>
            <person name="Song C."/>
            <person name="Wang X."/>
            <person name="Zheng X."/>
            <person name="Niu Y."/>
            <person name="Chen S."/>
            <person name="Feng W."/>
        </authorList>
    </citation>
    <scope>NUCLEOTIDE SEQUENCE [LARGE SCALE GENOMIC DNA]</scope>
    <source>
        <strain evidence="8">DH-2019</strain>
    </source>
</reference>
<evidence type="ECO:0000256" key="6">
    <source>
        <dbReference type="PROSITE-ProRule" id="PRU00175"/>
    </source>
</evidence>
<dbReference type="CDD" id="cd16454">
    <property type="entry name" value="RING-H2_PA-TM-RING"/>
    <property type="match status" value="1"/>
</dbReference>
<keyword evidence="4" id="KW-0862">Zinc</keyword>
<evidence type="ECO:0000256" key="4">
    <source>
        <dbReference type="ARBA" id="ARBA00022833"/>
    </source>
</evidence>
<dbReference type="InterPro" id="IPR013083">
    <property type="entry name" value="Znf_RING/FYVE/PHD"/>
</dbReference>
<name>A0ABR0VPV1_REHGL</name>
<dbReference type="EMBL" id="JABTTQ020001049">
    <property type="protein sequence ID" value="KAK6136226.1"/>
    <property type="molecule type" value="Genomic_DNA"/>
</dbReference>
<dbReference type="PANTHER" id="PTHR46151">
    <property type="entry name" value="NEP1-INTERACTING PROTEIN-LIKE 2"/>
    <property type="match status" value="1"/>
</dbReference>
<dbReference type="Gene3D" id="3.30.40.10">
    <property type="entry name" value="Zinc/RING finger domain, C3HC4 (zinc finger)"/>
    <property type="match status" value="1"/>
</dbReference>
<keyword evidence="9" id="KW-1185">Reference proteome</keyword>
<dbReference type="Proteomes" id="UP001318860">
    <property type="component" value="Unassembled WGS sequence"/>
</dbReference>
<comment type="caution">
    <text evidence="8">The sequence shown here is derived from an EMBL/GenBank/DDBJ whole genome shotgun (WGS) entry which is preliminary data.</text>
</comment>
<evidence type="ECO:0000256" key="1">
    <source>
        <dbReference type="ARBA" id="ARBA00004370"/>
    </source>
</evidence>
<dbReference type="SMART" id="SM00184">
    <property type="entry name" value="RING"/>
    <property type="match status" value="1"/>
</dbReference>
<proteinExistence type="predicted"/>
<evidence type="ECO:0000259" key="7">
    <source>
        <dbReference type="PROSITE" id="PS50089"/>
    </source>
</evidence>
<evidence type="ECO:0000256" key="2">
    <source>
        <dbReference type="ARBA" id="ARBA00022723"/>
    </source>
</evidence>
<comment type="subcellular location">
    <subcellularLocation>
        <location evidence="1">Membrane</location>
    </subcellularLocation>
</comment>
<accession>A0ABR0VPV1</accession>
<keyword evidence="2" id="KW-0479">Metal-binding</keyword>
<evidence type="ECO:0000313" key="8">
    <source>
        <dbReference type="EMBL" id="KAK6136226.1"/>
    </source>
</evidence>
<protein>
    <recommendedName>
        <fullName evidence="7">RING-type domain-containing protein</fullName>
    </recommendedName>
</protein>